<accession>A0AAX1MZ51</accession>
<keyword evidence="3" id="KW-1185">Reference proteome</keyword>
<dbReference type="RefSeq" id="WP_169663091.1">
    <property type="nucleotide sequence ID" value="NZ_CP076132.1"/>
</dbReference>
<protein>
    <submittedName>
        <fullName evidence="2">DUF3854 domain-containing protein</fullName>
    </submittedName>
</protein>
<evidence type="ECO:0000259" key="1">
    <source>
        <dbReference type="Pfam" id="PF12965"/>
    </source>
</evidence>
<sequence>MNSTANVILSLPKEYWDLRLGKHRYTFSKINKEVELNKQDKSVDYYIYYCDLEGNPIRYRPENNKWEKIYIRVRVSDEYLKRTGKNFKYKSPKGQPSQIFLNGLYHCFYGKYDKIKTLTIVEGEKKAMKLCLNGIPAVGIPGIHFTKQKNTKLLRDNILQLLNDLRGVEVVNLLFDADLRESFTDKRKVSFYSAVRNYVTAANNHPNLLFYFIHPNENFLHKGLKGIDDIIIDLNNRGEKKDLEKIKDTIIDGTDINGNHLIKKFCAHTHDNHFFRYYFFEQSVNMPSIEEIYDFINDLPYFDSLRVHGGKPKFSGNGRYKLCIDPHYSKKCFHADNHIPFFIANFCTIRLRKSKFLRDNKSIQKKLYNTIKCSRFEDDYLTEQIQALRYQNIAEEDILKICFFMQFIEIRQGKLTPRYKFYNPYTINELNEIIDKVKEEKWKTNEYYYVLNPNREYLPSEIGNIAVESKAKVKRIKIAKEMSANLKSIMTIDELARTLSTCHNTLTLKKAWKEKFGKDYPPKRVITALRISNTLKDYIHLTCEEVSYILGISLRTVKTYWKKKGAEILKDYIYFVNIVYQKNCTITSKVESMSTYNEDDAVIHISKCHDVIRNGEQKTSKEIRAENKLSEFIIDYTNGHRFTLKQIMVGYNVNKKIAKQFITNLKGNKKAIALTNPYSSNILTIPPSG</sequence>
<feature type="domain" description="DUF3854" evidence="1">
    <location>
        <begin position="117"/>
        <end position="185"/>
    </location>
</feature>
<proteinExistence type="predicted"/>
<reference evidence="2 3" key="1">
    <citation type="submission" date="2021-05" db="EMBL/GenBank/DDBJ databases">
        <title>Comparative genomic studies on the polysaccharide-degrading batcterial strains of the Flammeovirga genus.</title>
        <authorList>
            <person name="Zewei F."/>
            <person name="Zheng Z."/>
            <person name="Yu L."/>
            <person name="Ruyue G."/>
            <person name="Yanhong M."/>
            <person name="Yuanyuan C."/>
            <person name="Jingyan G."/>
            <person name="Wenjun H."/>
        </authorList>
    </citation>
    <scope>NUCLEOTIDE SEQUENCE [LARGE SCALE GENOMIC DNA]</scope>
    <source>
        <strain evidence="2 3">NBRC:100898</strain>
    </source>
</reference>
<evidence type="ECO:0000313" key="2">
    <source>
        <dbReference type="EMBL" id="QWG00514.1"/>
    </source>
</evidence>
<name>A0AAX1MZ51_9BACT</name>
<dbReference type="AlphaFoldDB" id="A0AAX1MZ51"/>
<dbReference type="KEGG" id="fya:KMW28_12710"/>
<evidence type="ECO:0000313" key="3">
    <source>
        <dbReference type="Proteomes" id="UP000678679"/>
    </source>
</evidence>
<dbReference type="EMBL" id="CP076132">
    <property type="protein sequence ID" value="QWG00514.1"/>
    <property type="molecule type" value="Genomic_DNA"/>
</dbReference>
<dbReference type="Proteomes" id="UP000678679">
    <property type="component" value="Chromosome 1"/>
</dbReference>
<dbReference type="InterPro" id="IPR024385">
    <property type="entry name" value="DUF3854"/>
</dbReference>
<gene>
    <name evidence="2" type="ORF">KMW28_12710</name>
</gene>
<organism evidence="2 3">
    <name type="scientific">Flammeovirga yaeyamensis</name>
    <dbReference type="NCBI Taxonomy" id="367791"/>
    <lineage>
        <taxon>Bacteria</taxon>
        <taxon>Pseudomonadati</taxon>
        <taxon>Bacteroidota</taxon>
        <taxon>Cytophagia</taxon>
        <taxon>Cytophagales</taxon>
        <taxon>Flammeovirgaceae</taxon>
        <taxon>Flammeovirga</taxon>
    </lineage>
</organism>
<dbReference type="Pfam" id="PF12965">
    <property type="entry name" value="DUF3854"/>
    <property type="match status" value="1"/>
</dbReference>